<dbReference type="Gene3D" id="3.30.2090.10">
    <property type="entry name" value="Multidrug efflux transporter AcrB TolC docking domain, DN and DC subdomains"/>
    <property type="match status" value="2"/>
</dbReference>
<dbReference type="InterPro" id="IPR001036">
    <property type="entry name" value="Acrflvin-R"/>
</dbReference>
<dbReference type="GO" id="GO:0005886">
    <property type="term" value="C:plasma membrane"/>
    <property type="evidence" value="ECO:0007669"/>
    <property type="project" value="TreeGrafter"/>
</dbReference>
<accession>A0AAE3P554</accession>
<dbReference type="Pfam" id="PF00873">
    <property type="entry name" value="ACR_tran"/>
    <property type="match status" value="1"/>
</dbReference>
<dbReference type="Gene3D" id="3.30.70.1440">
    <property type="entry name" value="Multidrug efflux transporter AcrB pore domain"/>
    <property type="match status" value="1"/>
</dbReference>
<feature type="transmembrane region" description="Helical" evidence="1">
    <location>
        <begin position="356"/>
        <end position="376"/>
    </location>
</feature>
<dbReference type="EMBL" id="JARGDL010000033">
    <property type="protein sequence ID" value="MDF1613255.1"/>
    <property type="molecule type" value="Genomic_DNA"/>
</dbReference>
<keyword evidence="1" id="KW-0812">Transmembrane</keyword>
<gene>
    <name evidence="2" type="ORF">P0M35_13915</name>
</gene>
<feature type="transmembrane region" description="Helical" evidence="1">
    <location>
        <begin position="333"/>
        <end position="349"/>
    </location>
</feature>
<comment type="caution">
    <text evidence="2">The sequence shown here is derived from an EMBL/GenBank/DDBJ whole genome shotgun (WGS) entry which is preliminary data.</text>
</comment>
<dbReference type="GO" id="GO:0042910">
    <property type="term" value="F:xenobiotic transmembrane transporter activity"/>
    <property type="evidence" value="ECO:0007669"/>
    <property type="project" value="TreeGrafter"/>
</dbReference>
<keyword evidence="1" id="KW-1133">Transmembrane helix</keyword>
<keyword evidence="3" id="KW-1185">Reference proteome</keyword>
<evidence type="ECO:0000313" key="2">
    <source>
        <dbReference type="EMBL" id="MDF1613255.1"/>
    </source>
</evidence>
<dbReference type="Proteomes" id="UP001221302">
    <property type="component" value="Unassembled WGS sequence"/>
</dbReference>
<dbReference type="PANTHER" id="PTHR32063:SF24">
    <property type="entry name" value="CATION EFFLUX SYSTEM (ACRB_ACRD_ACRF FAMILY)"/>
    <property type="match status" value="1"/>
</dbReference>
<feature type="transmembrane region" description="Helical" evidence="1">
    <location>
        <begin position="428"/>
        <end position="458"/>
    </location>
</feature>
<dbReference type="InterPro" id="IPR027463">
    <property type="entry name" value="AcrB_DN_DC_subdom"/>
</dbReference>
<feature type="transmembrane region" description="Helical" evidence="1">
    <location>
        <begin position="897"/>
        <end position="921"/>
    </location>
</feature>
<dbReference type="AlphaFoldDB" id="A0AAE3P554"/>
<dbReference type="SUPFAM" id="SSF82693">
    <property type="entry name" value="Multidrug efflux transporter AcrB pore domain, PN1, PN2, PC1 and PC2 subdomains"/>
    <property type="match status" value="3"/>
</dbReference>
<dbReference type="Gene3D" id="3.30.70.1430">
    <property type="entry name" value="Multidrug efflux transporter AcrB pore domain"/>
    <property type="match status" value="2"/>
</dbReference>
<dbReference type="Gene3D" id="1.20.1640.10">
    <property type="entry name" value="Multidrug efflux transporter AcrB transmembrane domain"/>
    <property type="match status" value="2"/>
</dbReference>
<dbReference type="Gene3D" id="3.30.70.1320">
    <property type="entry name" value="Multidrug efflux transporter AcrB pore domain like"/>
    <property type="match status" value="1"/>
</dbReference>
<dbReference type="SUPFAM" id="SSF82866">
    <property type="entry name" value="Multidrug efflux transporter AcrB transmembrane domain"/>
    <property type="match status" value="2"/>
</dbReference>
<feature type="transmembrane region" description="Helical" evidence="1">
    <location>
        <begin position="974"/>
        <end position="997"/>
    </location>
</feature>
<feature type="transmembrane region" description="Helical" evidence="1">
    <location>
        <begin position="947"/>
        <end position="968"/>
    </location>
</feature>
<dbReference type="SUPFAM" id="SSF82714">
    <property type="entry name" value="Multidrug efflux transporter AcrB TolC docking domain, DN and DC subdomains"/>
    <property type="match status" value="2"/>
</dbReference>
<evidence type="ECO:0000256" key="1">
    <source>
        <dbReference type="SAM" id="Phobius"/>
    </source>
</evidence>
<feature type="transmembrane region" description="Helical" evidence="1">
    <location>
        <begin position="507"/>
        <end position="532"/>
    </location>
</feature>
<proteinExistence type="predicted"/>
<dbReference type="RefSeq" id="WP_321537028.1">
    <property type="nucleotide sequence ID" value="NZ_JARGDL010000033.1"/>
</dbReference>
<reference evidence="2" key="1">
    <citation type="submission" date="2023-03" db="EMBL/GenBank/DDBJ databases">
        <title>Stygiobacter electus gen. nov., sp. nov., facultatively anaerobic thermotolerant bacterium of the class Ignavibacteria from a well of Yessentuki mineral water deposit.</title>
        <authorList>
            <person name="Podosokorskaya O.A."/>
            <person name="Elcheninov A.G."/>
            <person name="Petrova N.F."/>
            <person name="Zavarzina D.G."/>
            <person name="Kublanov I.V."/>
            <person name="Merkel A.Y."/>
        </authorList>
    </citation>
    <scope>NUCLEOTIDE SEQUENCE</scope>
    <source>
        <strain evidence="2">09-Me</strain>
    </source>
</reference>
<feature type="transmembrane region" description="Helical" evidence="1">
    <location>
        <begin position="464"/>
        <end position="487"/>
    </location>
</feature>
<name>A0AAE3P554_9BACT</name>
<keyword evidence="1" id="KW-0472">Membrane</keyword>
<organism evidence="2 3">
    <name type="scientific">Stygiobacter electus</name>
    <dbReference type="NCBI Taxonomy" id="3032292"/>
    <lineage>
        <taxon>Bacteria</taxon>
        <taxon>Pseudomonadati</taxon>
        <taxon>Ignavibacteriota</taxon>
        <taxon>Ignavibacteria</taxon>
        <taxon>Ignavibacteriales</taxon>
        <taxon>Melioribacteraceae</taxon>
        <taxon>Stygiobacter</taxon>
    </lineage>
</organism>
<protein>
    <submittedName>
        <fullName evidence="2">Efflux RND transporter permease subunit</fullName>
    </submittedName>
</protein>
<feature type="transmembrane region" description="Helical" evidence="1">
    <location>
        <begin position="382"/>
        <end position="403"/>
    </location>
</feature>
<sequence>MNTFYTKFKSPIIVILLITLLGGVFSLSKIQSGLFPDITFPKIKIIADNGQQPVDKMMVTVTIPLENAIKKVQDLNLIRSTTSRGSCEISAFLNWNTNIDLGKQRIEAQINTIKQQLPPDVNITIEKMNPSILPVMGFSLEGEGRSQIELRQIAEFTIKPFLSRVNGVSEIAVIGGKTKEYHIIIDPIKLSQLSITPKTISDVLAQSNIIASTGYIKDYNRLYLTITDAAVDSKSELENTIISNSPKRTVKLKDISTIEIGELKEYIKINANGKNVPLIAVVKQPNSNLIEVVDSVKSQITQLNKILPKGVVLKPFYNQADFVGDSIKSLKDVLWVGLLLAIIVTIIFLRTLKGSSVILITIPITLSLTITVLYAFGYTFNIMTIGAIAAAIGLIIDDAIVVVEQIHRTHEENPNTSTHELIPKAIRYLFPAMVGSSLSTIVIFLPFALMSGVAGAYFKVLTDTMIITLISSFFVTWIGLPVIYLLLSKKEHSIKPKIKDANKINWVYFFIKRPFIAIGLIAILIFLAYFLLPKLPSGFLPEMDEGSIVLDYGSPPGTSLEDTDKMLRYVDQVLNTIPEVESFSRRTGTQMGFFITEPNRGDYLIQLKKKRNKTTAQVSDEIRSKIETALPSLRVDFGQVITDMLGDLMSSVQPIEIKIFGDDKTTLYKLANEVADIVQNTKGTADVFNGITIAGPELTFDPDIAKLSQYQLLPQDFQFQMQTKIEGSVVGAILEKNRMVDIRMIEQKKDRTINDLQNTALFLPDGKLKPIDEFAKFRLTSGVAEIERENLKQMVAVTARLNNRDLGSTLTDIQKNISSKIVLPQGYQIVYGGSYAEQQQAFKELIVILILAVLLVFTVILFLFRKVRVGFAIIFLAVLGISGSVLALFLTGTALNVGSYIGLIMIVGIIGENSIFTYLQFSEAKQNGMKKEEAIAYAISVRLRPNLMTALGAITALFPLALGIGSGAQLHQPLAIAIIGGFIIAIPLLVIVMPTILRMIEE</sequence>
<dbReference type="PANTHER" id="PTHR32063">
    <property type="match status" value="1"/>
</dbReference>
<feature type="transmembrane region" description="Helical" evidence="1">
    <location>
        <begin position="845"/>
        <end position="864"/>
    </location>
</feature>
<feature type="transmembrane region" description="Helical" evidence="1">
    <location>
        <begin position="871"/>
        <end position="891"/>
    </location>
</feature>
<dbReference type="PRINTS" id="PR00702">
    <property type="entry name" value="ACRIFLAVINRP"/>
</dbReference>
<evidence type="ECO:0000313" key="3">
    <source>
        <dbReference type="Proteomes" id="UP001221302"/>
    </source>
</evidence>